<dbReference type="InParanoid" id="E4XH89"/>
<feature type="region of interest" description="Disordered" evidence="3">
    <location>
        <begin position="2145"/>
        <end position="2169"/>
    </location>
</feature>
<feature type="compositionally biased region" description="Basic and acidic residues" evidence="3">
    <location>
        <begin position="144"/>
        <end position="156"/>
    </location>
</feature>
<gene>
    <name evidence="5" type="ORF">GSOID_T00010860001</name>
</gene>
<feature type="compositionally biased region" description="Basic and acidic residues" evidence="3">
    <location>
        <begin position="1676"/>
        <end position="1689"/>
    </location>
</feature>
<feature type="compositionally biased region" description="Basic and acidic residues" evidence="3">
    <location>
        <begin position="1472"/>
        <end position="1491"/>
    </location>
</feature>
<feature type="compositionally biased region" description="Low complexity" evidence="3">
    <location>
        <begin position="1024"/>
        <end position="1044"/>
    </location>
</feature>
<feature type="region of interest" description="Disordered" evidence="3">
    <location>
        <begin position="1332"/>
        <end position="1553"/>
    </location>
</feature>
<feature type="compositionally biased region" description="Low complexity" evidence="3">
    <location>
        <begin position="227"/>
        <end position="241"/>
    </location>
</feature>
<dbReference type="Gene3D" id="2.30.30.140">
    <property type="match status" value="2"/>
</dbReference>
<protein>
    <recommendedName>
        <fullName evidence="4">C2H2-type domain-containing protein</fullName>
    </recommendedName>
</protein>
<feature type="compositionally biased region" description="Basic and acidic residues" evidence="3">
    <location>
        <begin position="325"/>
        <end position="348"/>
    </location>
</feature>
<name>E4XH89_OIKDI</name>
<dbReference type="PANTHER" id="PTHR48125:SF12">
    <property type="entry name" value="AT HOOK TRANSCRIPTION FACTOR FAMILY-RELATED"/>
    <property type="match status" value="1"/>
</dbReference>
<keyword evidence="2" id="KW-0175">Coiled coil</keyword>
<feature type="compositionally biased region" description="Basic and acidic residues" evidence="3">
    <location>
        <begin position="1257"/>
        <end position="1278"/>
    </location>
</feature>
<feature type="coiled-coil region" evidence="2">
    <location>
        <begin position="910"/>
        <end position="958"/>
    </location>
</feature>
<dbReference type="OrthoDB" id="161570at2759"/>
<keyword evidence="1" id="KW-0863">Zinc-finger</keyword>
<feature type="compositionally biased region" description="Polar residues" evidence="3">
    <location>
        <begin position="1389"/>
        <end position="1406"/>
    </location>
</feature>
<feature type="compositionally biased region" description="Basic and acidic residues" evidence="3">
    <location>
        <begin position="121"/>
        <end position="133"/>
    </location>
</feature>
<keyword evidence="6" id="KW-1185">Reference proteome</keyword>
<keyword evidence="1" id="KW-0862">Zinc</keyword>
<feature type="region of interest" description="Disordered" evidence="3">
    <location>
        <begin position="594"/>
        <end position="716"/>
    </location>
</feature>
<feature type="compositionally biased region" description="Basic residues" evidence="3">
    <location>
        <begin position="178"/>
        <end position="193"/>
    </location>
</feature>
<evidence type="ECO:0000313" key="5">
    <source>
        <dbReference type="EMBL" id="CBY10037.1"/>
    </source>
</evidence>
<feature type="compositionally biased region" description="Basic and acidic residues" evidence="3">
    <location>
        <begin position="1166"/>
        <end position="1194"/>
    </location>
</feature>
<feature type="compositionally biased region" description="Low complexity" evidence="3">
    <location>
        <begin position="1446"/>
        <end position="1456"/>
    </location>
</feature>
<feature type="compositionally biased region" description="Basic and acidic residues" evidence="3">
    <location>
        <begin position="1340"/>
        <end position="1355"/>
    </location>
</feature>
<dbReference type="EMBL" id="FN653050">
    <property type="protein sequence ID" value="CBY10037.1"/>
    <property type="molecule type" value="Genomic_DNA"/>
</dbReference>
<dbReference type="PROSITE" id="PS50157">
    <property type="entry name" value="ZINC_FINGER_C2H2_2"/>
    <property type="match status" value="1"/>
</dbReference>
<accession>E4XH89</accession>
<feature type="region of interest" description="Disordered" evidence="3">
    <location>
        <begin position="1166"/>
        <end position="1278"/>
    </location>
</feature>
<organism evidence="5">
    <name type="scientific">Oikopleura dioica</name>
    <name type="common">Tunicate</name>
    <dbReference type="NCBI Taxonomy" id="34765"/>
    <lineage>
        <taxon>Eukaryota</taxon>
        <taxon>Metazoa</taxon>
        <taxon>Chordata</taxon>
        <taxon>Tunicata</taxon>
        <taxon>Appendicularia</taxon>
        <taxon>Copelata</taxon>
        <taxon>Oikopleuridae</taxon>
        <taxon>Oikopleura</taxon>
    </lineage>
</organism>
<feature type="compositionally biased region" description="Acidic residues" evidence="3">
    <location>
        <begin position="1653"/>
        <end position="1668"/>
    </location>
</feature>
<evidence type="ECO:0000256" key="1">
    <source>
        <dbReference type="PROSITE-ProRule" id="PRU00042"/>
    </source>
</evidence>
<dbReference type="PROSITE" id="PS00028">
    <property type="entry name" value="ZINC_FINGER_C2H2_1"/>
    <property type="match status" value="1"/>
</dbReference>
<feature type="region of interest" description="Disordered" evidence="3">
    <location>
        <begin position="269"/>
        <end position="424"/>
    </location>
</feature>
<sequence length="2284" mass="253885">MTGCRTNLKHPAKVIQVDREKGTFRVHYMGWRASYDRDFSYLTKDVVFFHKPARPLQQPRYEIEAQVIAVYRKDGQRYGGVIKKAEAHPDCPIYVVKFYDGVRQLKTRETDISPYSEEEAERGKEFAEMRYNKEAGSSADEDIERPSPRSRTDSESSVKTNNSEPPTIVDLNSPGMRVKPRRSSGRVSKRRSSISRPSPLVANSISSEQDRPSPSSLPRNVSKSEKSAFAPAKSAKKASPAIGESLEIESSFDFVEETSDKVAIKLSTSAEKSVSEAGGVEQEAASGQRAWLGRAHASRDSTVPTRKSVSRHFAESPGQGTRTRSLRERKSSENQKTEDNPKTGESVRRSSPRKLPAKAELQEGTAKVSGLPKPKLATPSQAVPTRASAVSERLNSIGSDGTARDSGEGTQVSPPKRSTRLGKSAEMEELRHLLGAEGFNKKVKIFTLEKWWLGKVIPPRGKIPKEVDIATHVFCHFFNWPRRSDSWFKCTPEFLQFVPHVEVPDKHLFKVGERVLAEWKSTRASAEGIWCAASVQALLPKTMYQVVFDDGIQNKLTHDRVKLMTPAMEKEAKKNLDEFLKKLADEIPKEEKIDVTTKPVRQRKSIYGSVPSKRSASDNENPRAAKKAKVAPESKAKETAVVTSSKKAAARRTPRKNISADTEAAIKAASSSGNLSRPDSRNSGNVSPFSELASASRPDSRPTTPGPDARPITPVLTDANSAYVTITGQLNKYDELDNELRELEDELKKNIEERERRIRDGLLVEYDGIWYNLVGGQEGAIKMIKFILDKPESQIAKSVKTDAVNGLERTLEAGVILDVDGEIDNLKDSQSKLVAELLSLREKIEKQDVNYDYCFFDKQTRCFMRAQFCKPDIWRQVVLHLRYQESAKACEIYQSANDTYARNLAVSIEKEEVRKRMQTQKATAEKVKVEKKKSKKVVEEIKKEQIKEEAKVDEANMKEEVSIVIKDQPATQREGRPRATSRRASSAKSGAPRRTPAATRRASIAASSSETGAASKLLRKAAASASTTPISSPARSRSPAVSLAGSDVSNSSASRRTRTRLSLAPGERAAAAKYTVGDLIWARWKDTRAYGGIVVDVLDKFYVFRFALDGIEANIAFDRTEGLWEPELRPDEDFLKFYENLRRDSDSKKVKTALLNAKVAFEKMLKAKKNPKVEKSPPKSSEKKTAPKAGKDKSLGTLVQRLAKKKMEEEEGASSSTPPAPELQKAPEAEKQHAPLKKSRKTSKPSRLSQDPPEINELSKEEKENKLSEMRDYIEKVSKKVVLEDQKKEKERLRKIKPILPGEVINIDDDEVTEVKKEIPITIKTESEGTVADAIVEQPTEVKKNEKLIAEEEKPTASTDSSPVRRSRRVRAQTDSEASPQQEKVKLSVRSSSQEQLKSPTRAQRLSVSPEKVKSPPKSPKVSIPAAHSTPSEKVQSPGRPKVQKPKSPARSAPKPNEANAKSPARAATDVVETKEEGVKTENPENEDKIAKRTRRRTNTINSSPARSPAARTITRKRKNSELKASPKIGKIRKLSETVAQSPANTPIPEIPASKKEATKEMVAGILRDLLFTVVKKSNAKTYRRIAKEKKARLAAQAAPPKSVSSPAPPTRQVCPVKSCNKTFRKTGHLQGHLKHYHADYLRENMDDLLGSTDDEGAEAASSADEDEWTRSPATIEREEVPPSPKKEYVTVPTTGTFEDILMPDFSGEQDGFSLEEALAIEEPVEPKKGYVCACGAWEGKELYYKSEEHKGQPHRQYRRHTCTRPRAARNLKATHQLKEQNRMIDVGDYFNGLNSSYWASAPVVELSKLHNQAINAEYNARRAREKDIAQLSRSLITEKLPEGLTMKDYEEFVSRQIGELHSPQPSSADGSVVEGSVSPLQKEVDPTKQSDTVSSPDCLLQLPSERDQLPAVDRVSVTYAHASMPQYGAYTPSDAPIQWTANEEATKQVGHYIDTSQKQSASTNKTDAPKYPISRPCQPHESLSKRVVDIVLRNQHLLVGIQKNNASAKSKEALVEETVVQKEIIPIHEDVPSTSTSETPTICTSKDVNAAGTSGALLDWQQQYLLNPNVDPTMVAGPSGLGENFTEQRSAVQNISPYTYTDITMPIQAPSTIPSCLADFDLPEYDEIIQEIFEHPAPQQVIAPVSSSASTPLSTVPANESAKPAEDAKKELCRKSSLQSLATVDMQKLNQDDFKRIRHAKKNQQWLDEVNERAQKDKARSAELSKGTERLLKEERAKRMQAKEKSQIPATFEGIFGETIKLGATQQRKDKKKKSKEGSRNFK</sequence>
<feature type="region of interest" description="Disordered" evidence="3">
    <location>
        <begin position="1024"/>
        <end position="1061"/>
    </location>
</feature>
<feature type="compositionally biased region" description="Basic residues" evidence="3">
    <location>
        <begin position="1234"/>
        <end position="1244"/>
    </location>
</feature>
<feature type="region of interest" description="Disordered" evidence="3">
    <location>
        <begin position="1861"/>
        <end position="1896"/>
    </location>
</feature>
<reference evidence="5" key="1">
    <citation type="journal article" date="2010" name="Science">
        <title>Plasticity of animal genome architecture unmasked by rapid evolution of a pelagic tunicate.</title>
        <authorList>
            <person name="Denoeud F."/>
            <person name="Henriet S."/>
            <person name="Mungpakdee S."/>
            <person name="Aury J.M."/>
            <person name="Da Silva C."/>
            <person name="Brinkmann H."/>
            <person name="Mikhaleva J."/>
            <person name="Olsen L.C."/>
            <person name="Jubin C."/>
            <person name="Canestro C."/>
            <person name="Bouquet J.M."/>
            <person name="Danks G."/>
            <person name="Poulain J."/>
            <person name="Campsteijn C."/>
            <person name="Adamski M."/>
            <person name="Cross I."/>
            <person name="Yadetie F."/>
            <person name="Muffato M."/>
            <person name="Louis A."/>
            <person name="Butcher S."/>
            <person name="Tsagkogeorga G."/>
            <person name="Konrad A."/>
            <person name="Singh S."/>
            <person name="Jensen M.F."/>
            <person name="Cong E.H."/>
            <person name="Eikeseth-Otteraa H."/>
            <person name="Noel B."/>
            <person name="Anthouard V."/>
            <person name="Porcel B.M."/>
            <person name="Kachouri-Lafond R."/>
            <person name="Nishino A."/>
            <person name="Ugolini M."/>
            <person name="Chourrout P."/>
            <person name="Nishida H."/>
            <person name="Aasland R."/>
            <person name="Huzurbazar S."/>
            <person name="Westhof E."/>
            <person name="Delsuc F."/>
            <person name="Lehrach H."/>
            <person name="Reinhardt R."/>
            <person name="Weissenbach J."/>
            <person name="Roy S.W."/>
            <person name="Artiguenave F."/>
            <person name="Postlethwait J.H."/>
            <person name="Manak J.R."/>
            <person name="Thompson E.M."/>
            <person name="Jaillon O."/>
            <person name="Du Pasquier L."/>
            <person name="Boudinot P."/>
            <person name="Liberles D.A."/>
            <person name="Volff J.N."/>
            <person name="Philippe H."/>
            <person name="Lenhard B."/>
            <person name="Roest Crollius H."/>
            <person name="Wincker P."/>
            <person name="Chourrout D."/>
        </authorList>
    </citation>
    <scope>NUCLEOTIDE SEQUENCE [LARGE SCALE GENOMIC DNA]</scope>
</reference>
<dbReference type="GO" id="GO:0008270">
    <property type="term" value="F:zinc ion binding"/>
    <property type="evidence" value="ECO:0007669"/>
    <property type="project" value="UniProtKB-KW"/>
</dbReference>
<feature type="compositionally biased region" description="Polar residues" evidence="3">
    <location>
        <begin position="2146"/>
        <end position="2159"/>
    </location>
</feature>
<feature type="compositionally biased region" description="Polar residues" evidence="3">
    <location>
        <begin position="1955"/>
        <end position="1967"/>
    </location>
</feature>
<feature type="compositionally biased region" description="Low complexity" evidence="3">
    <location>
        <begin position="1595"/>
        <end position="1606"/>
    </location>
</feature>
<feature type="compositionally biased region" description="Polar residues" evidence="3">
    <location>
        <begin position="201"/>
        <end position="221"/>
    </location>
</feature>
<keyword evidence="1" id="KW-0479">Metal-binding</keyword>
<feature type="region of interest" description="Disordered" evidence="3">
    <location>
        <begin position="113"/>
        <end position="243"/>
    </location>
</feature>
<dbReference type="Proteomes" id="UP000001307">
    <property type="component" value="Unassembled WGS sequence"/>
</dbReference>
<feature type="region of interest" description="Disordered" evidence="3">
    <location>
        <begin position="2260"/>
        <end position="2284"/>
    </location>
</feature>
<feature type="compositionally biased region" description="Low complexity" evidence="3">
    <location>
        <begin position="982"/>
        <end position="1011"/>
    </location>
</feature>
<evidence type="ECO:0000256" key="2">
    <source>
        <dbReference type="SAM" id="Coils"/>
    </source>
</evidence>
<feature type="compositionally biased region" description="Polar residues" evidence="3">
    <location>
        <begin position="669"/>
        <end position="688"/>
    </location>
</feature>
<feature type="region of interest" description="Disordered" evidence="3">
    <location>
        <begin position="1649"/>
        <end position="1690"/>
    </location>
</feature>
<feature type="region of interest" description="Disordered" evidence="3">
    <location>
        <begin position="1955"/>
        <end position="1980"/>
    </location>
</feature>
<evidence type="ECO:0000256" key="3">
    <source>
        <dbReference type="SAM" id="MobiDB-lite"/>
    </source>
</evidence>
<feature type="region of interest" description="Disordered" evidence="3">
    <location>
        <begin position="1591"/>
        <end position="1613"/>
    </location>
</feature>
<evidence type="ECO:0000313" key="6">
    <source>
        <dbReference type="Proteomes" id="UP000001307"/>
    </source>
</evidence>
<feature type="domain" description="C2H2-type" evidence="4">
    <location>
        <begin position="1613"/>
        <end position="1639"/>
    </location>
</feature>
<proteinExistence type="predicted"/>
<feature type="coiled-coil region" evidence="2">
    <location>
        <begin position="726"/>
        <end position="760"/>
    </location>
</feature>
<dbReference type="InterPro" id="IPR013087">
    <property type="entry name" value="Znf_C2H2_type"/>
</dbReference>
<dbReference type="PANTHER" id="PTHR48125">
    <property type="entry name" value="LP07818P1"/>
    <property type="match status" value="1"/>
</dbReference>
<evidence type="ECO:0000259" key="4">
    <source>
        <dbReference type="PROSITE" id="PS50157"/>
    </source>
</evidence>
<feature type="region of interest" description="Disordered" evidence="3">
    <location>
        <begin position="963"/>
        <end position="1011"/>
    </location>
</feature>